<proteinExistence type="predicted"/>
<comment type="caution">
    <text evidence="3">The sequence shown here is derived from an EMBL/GenBank/DDBJ whole genome shotgun (WGS) entry which is preliminary data.</text>
</comment>
<feature type="region of interest" description="Disordered" evidence="1">
    <location>
        <begin position="1"/>
        <end position="28"/>
    </location>
</feature>
<sequence length="79" mass="9103">MSRKTLDPEKQPFNQPLSQPARSVSQPSRTKRILAFICLSTALYGLYGLTNLWSDVQVPRDVYRRPPPLGEKEKEKLFL</sequence>
<evidence type="ECO:0000256" key="2">
    <source>
        <dbReference type="SAM" id="Phobius"/>
    </source>
</evidence>
<evidence type="ECO:0000313" key="4">
    <source>
        <dbReference type="Proteomes" id="UP001465976"/>
    </source>
</evidence>
<reference evidence="3 4" key="1">
    <citation type="submission" date="2024-02" db="EMBL/GenBank/DDBJ databases">
        <title>A draft genome for the cacao thread blight pathogen Marasmius crinis-equi.</title>
        <authorList>
            <person name="Cohen S.P."/>
            <person name="Baruah I.K."/>
            <person name="Amoako-Attah I."/>
            <person name="Bukari Y."/>
            <person name="Meinhardt L.W."/>
            <person name="Bailey B.A."/>
        </authorList>
    </citation>
    <scope>NUCLEOTIDE SEQUENCE [LARGE SCALE GENOMIC DNA]</scope>
    <source>
        <strain evidence="3 4">GH-76</strain>
    </source>
</reference>
<organism evidence="3 4">
    <name type="scientific">Marasmius crinis-equi</name>
    <dbReference type="NCBI Taxonomy" id="585013"/>
    <lineage>
        <taxon>Eukaryota</taxon>
        <taxon>Fungi</taxon>
        <taxon>Dikarya</taxon>
        <taxon>Basidiomycota</taxon>
        <taxon>Agaricomycotina</taxon>
        <taxon>Agaricomycetes</taxon>
        <taxon>Agaricomycetidae</taxon>
        <taxon>Agaricales</taxon>
        <taxon>Marasmiineae</taxon>
        <taxon>Marasmiaceae</taxon>
        <taxon>Marasmius</taxon>
    </lineage>
</organism>
<dbReference type="EMBL" id="JBAHYK010000752">
    <property type="protein sequence ID" value="KAL0571541.1"/>
    <property type="molecule type" value="Genomic_DNA"/>
</dbReference>
<feature type="compositionally biased region" description="Polar residues" evidence="1">
    <location>
        <begin position="12"/>
        <end position="28"/>
    </location>
</feature>
<protein>
    <submittedName>
        <fullName evidence="3">Uncharacterized protein</fullName>
    </submittedName>
</protein>
<name>A0ABR3F8D9_9AGAR</name>
<feature type="non-terminal residue" evidence="3">
    <location>
        <position position="79"/>
    </location>
</feature>
<keyword evidence="2" id="KW-0812">Transmembrane</keyword>
<feature type="compositionally biased region" description="Basic and acidic residues" evidence="1">
    <location>
        <begin position="1"/>
        <end position="10"/>
    </location>
</feature>
<evidence type="ECO:0000313" key="3">
    <source>
        <dbReference type="EMBL" id="KAL0571541.1"/>
    </source>
</evidence>
<accession>A0ABR3F8D9</accession>
<gene>
    <name evidence="3" type="ORF">V5O48_010416</name>
</gene>
<feature type="transmembrane region" description="Helical" evidence="2">
    <location>
        <begin position="33"/>
        <end position="53"/>
    </location>
</feature>
<keyword evidence="2" id="KW-1133">Transmembrane helix</keyword>
<evidence type="ECO:0000256" key="1">
    <source>
        <dbReference type="SAM" id="MobiDB-lite"/>
    </source>
</evidence>
<keyword evidence="4" id="KW-1185">Reference proteome</keyword>
<dbReference type="Proteomes" id="UP001465976">
    <property type="component" value="Unassembled WGS sequence"/>
</dbReference>
<keyword evidence="2" id="KW-0472">Membrane</keyword>